<comment type="caution">
    <text evidence="2">The sequence shown here is derived from an EMBL/GenBank/DDBJ whole genome shotgun (WGS) entry which is preliminary data.</text>
</comment>
<dbReference type="OrthoDB" id="340214at2"/>
<keyword evidence="1" id="KW-0472">Membrane</keyword>
<dbReference type="EMBL" id="RQFP01000014">
    <property type="protein sequence ID" value="TGK91576.1"/>
    <property type="molecule type" value="Genomic_DNA"/>
</dbReference>
<keyword evidence="1" id="KW-1133">Transmembrane helix</keyword>
<keyword evidence="1" id="KW-0812">Transmembrane</keyword>
<feature type="transmembrane region" description="Helical" evidence="1">
    <location>
        <begin position="6"/>
        <end position="24"/>
    </location>
</feature>
<evidence type="ECO:0000313" key="2">
    <source>
        <dbReference type="EMBL" id="TGK91576.1"/>
    </source>
</evidence>
<name>A0A5F1Z445_9LEPT</name>
<feature type="transmembrane region" description="Helical" evidence="1">
    <location>
        <begin position="103"/>
        <end position="121"/>
    </location>
</feature>
<dbReference type="AlphaFoldDB" id="A0A5F1Z445"/>
<sequence length="223" mass="26107">MEISDLAIRIIIVLTPGFLTTLLFRYFSTHKEYTNFYFFVLSAVFGLSNYMILEVFYQLVHAVKISLHIFFGVPEGYIHDGRLFVGLWESLVDRTFVVNSEEIFYSSVIAILSSFLYTYVYQRKILLRFANRVLHITNKSGDDDIWSHYLNSDNVEWVWIRDYNQSLTYFGKIEAFSDSGSKRELFLSDVSVYSLSGRKVLYTLNSVYLSLTDGMYSIEQPFY</sequence>
<keyword evidence="3" id="KW-1185">Reference proteome</keyword>
<reference evidence="2" key="1">
    <citation type="journal article" date="2019" name="PLoS Negl. Trop. Dis.">
        <title>Revisiting the worldwide diversity of Leptospira species in the environment.</title>
        <authorList>
            <person name="Vincent A.T."/>
            <person name="Schiettekatte O."/>
            <person name="Bourhy P."/>
            <person name="Veyrier F.J."/>
            <person name="Picardeau M."/>
        </authorList>
    </citation>
    <scope>NUCLEOTIDE SEQUENCE [LARGE SCALE GENOMIC DNA]</scope>
    <source>
        <strain evidence="2">201800277</strain>
    </source>
</reference>
<dbReference type="RefSeq" id="WP_135677186.1">
    <property type="nucleotide sequence ID" value="NZ_RQFP01000014.1"/>
</dbReference>
<gene>
    <name evidence="2" type="ORF">EHQ30_15310</name>
</gene>
<protein>
    <submittedName>
        <fullName evidence="2">Uncharacterized protein</fullName>
    </submittedName>
</protein>
<accession>A0A5F1Z445</accession>
<organism evidence="2 3">
    <name type="scientific">Leptospira brenneri</name>
    <dbReference type="NCBI Taxonomy" id="2023182"/>
    <lineage>
        <taxon>Bacteria</taxon>
        <taxon>Pseudomonadati</taxon>
        <taxon>Spirochaetota</taxon>
        <taxon>Spirochaetia</taxon>
        <taxon>Leptospirales</taxon>
        <taxon>Leptospiraceae</taxon>
        <taxon>Leptospira</taxon>
    </lineage>
</organism>
<evidence type="ECO:0000313" key="3">
    <source>
        <dbReference type="Proteomes" id="UP000297891"/>
    </source>
</evidence>
<feature type="transmembrane region" description="Helical" evidence="1">
    <location>
        <begin position="36"/>
        <end position="57"/>
    </location>
</feature>
<dbReference type="Proteomes" id="UP000297891">
    <property type="component" value="Unassembled WGS sequence"/>
</dbReference>
<proteinExistence type="predicted"/>
<evidence type="ECO:0000256" key="1">
    <source>
        <dbReference type="SAM" id="Phobius"/>
    </source>
</evidence>